<dbReference type="InterPro" id="IPR001584">
    <property type="entry name" value="Integrase_cat-core"/>
</dbReference>
<feature type="compositionally biased region" description="Acidic residues" evidence="1">
    <location>
        <begin position="267"/>
        <end position="283"/>
    </location>
</feature>
<dbReference type="GeneID" id="111137735"/>
<evidence type="ECO:0000259" key="2">
    <source>
        <dbReference type="PROSITE" id="PS50994"/>
    </source>
</evidence>
<dbReference type="OrthoDB" id="427129at2759"/>
<sequence length="366" mass="41025">MGNGITERFNRTLLSMLGTLEPDKKSNWKAYIGPLVHAYNATKHDTTGFSPFYLMFGREPNLPVDLVFGLGSAEKTRSLSTYVQNLKERLKSAYDVANTATKFSQSRHKALYDSKTKGVTLGTGDRVLVKVVAFDGKHKIADRWEDHPYIVLSQPNPDIPVYKVSREDGEGRCETLHRNLLLPIGTRLPSPVPVPAPRSRVKQRDRSMDKAESESLSLRDDDSDDDESEFFFLGTGTRTPKDHVVEDAPLSISDTTNDDDAGHESTDDADDADADDDDDDDDEELHHLEADDHPEEETTIEESEPTLPRPTRNRVKPKWTEDYVMSLQSPEWLNRAKYFQSLVTSGVLDTMDKDSAKALIAIVTGK</sequence>
<dbReference type="InterPro" id="IPR050951">
    <property type="entry name" value="Retrovirus_Pol_polyprotein"/>
</dbReference>
<dbReference type="GO" id="GO:0003676">
    <property type="term" value="F:nucleic acid binding"/>
    <property type="evidence" value="ECO:0007669"/>
    <property type="project" value="InterPro"/>
</dbReference>
<dbReference type="KEGG" id="cvn:111137735"/>
<evidence type="ECO:0000313" key="4">
    <source>
        <dbReference type="RefSeq" id="XP_022345069.1"/>
    </source>
</evidence>
<dbReference type="Gene3D" id="3.30.420.10">
    <property type="entry name" value="Ribonuclease H-like superfamily/Ribonuclease H"/>
    <property type="match status" value="1"/>
</dbReference>
<organism evidence="3 4">
    <name type="scientific">Crassostrea virginica</name>
    <name type="common">Eastern oyster</name>
    <dbReference type="NCBI Taxonomy" id="6565"/>
    <lineage>
        <taxon>Eukaryota</taxon>
        <taxon>Metazoa</taxon>
        <taxon>Spiralia</taxon>
        <taxon>Lophotrochozoa</taxon>
        <taxon>Mollusca</taxon>
        <taxon>Bivalvia</taxon>
        <taxon>Autobranchia</taxon>
        <taxon>Pteriomorphia</taxon>
        <taxon>Ostreida</taxon>
        <taxon>Ostreoidea</taxon>
        <taxon>Ostreidae</taxon>
        <taxon>Crassostrea</taxon>
    </lineage>
</organism>
<keyword evidence="3" id="KW-1185">Reference proteome</keyword>
<feature type="domain" description="Integrase catalytic" evidence="2">
    <location>
        <begin position="1"/>
        <end position="59"/>
    </location>
</feature>
<dbReference type="PROSITE" id="PS50994">
    <property type="entry name" value="INTEGRASE"/>
    <property type="match status" value="1"/>
</dbReference>
<feature type="compositionally biased region" description="Acidic residues" evidence="1">
    <location>
        <begin position="292"/>
        <end position="304"/>
    </location>
</feature>
<evidence type="ECO:0000256" key="1">
    <source>
        <dbReference type="SAM" id="MobiDB-lite"/>
    </source>
</evidence>
<dbReference type="InterPro" id="IPR012337">
    <property type="entry name" value="RNaseH-like_sf"/>
</dbReference>
<dbReference type="InterPro" id="IPR036397">
    <property type="entry name" value="RNaseH_sf"/>
</dbReference>
<feature type="compositionally biased region" description="Basic and acidic residues" evidence="1">
    <location>
        <begin position="202"/>
        <end position="220"/>
    </location>
</feature>
<dbReference type="Proteomes" id="UP000694844">
    <property type="component" value="Chromosome 5"/>
</dbReference>
<accession>A0A8B8EYJ4</accession>
<protein>
    <submittedName>
        <fullName evidence="4">Uncharacterized protein LOC111137735</fullName>
    </submittedName>
</protein>
<dbReference type="SUPFAM" id="SSF53098">
    <property type="entry name" value="Ribonuclease H-like"/>
    <property type="match status" value="1"/>
</dbReference>
<evidence type="ECO:0000313" key="3">
    <source>
        <dbReference type="Proteomes" id="UP000694844"/>
    </source>
</evidence>
<dbReference type="GO" id="GO:0015074">
    <property type="term" value="P:DNA integration"/>
    <property type="evidence" value="ECO:0007669"/>
    <property type="project" value="InterPro"/>
</dbReference>
<dbReference type="PANTHER" id="PTHR37984:SF15">
    <property type="entry name" value="INTEGRASE CATALYTIC DOMAIN-CONTAINING PROTEIN"/>
    <property type="match status" value="1"/>
</dbReference>
<dbReference type="PANTHER" id="PTHR37984">
    <property type="entry name" value="PROTEIN CBG26694"/>
    <property type="match status" value="1"/>
</dbReference>
<proteinExistence type="predicted"/>
<gene>
    <name evidence="4" type="primary">LOC111137735</name>
</gene>
<dbReference type="RefSeq" id="XP_022345069.1">
    <property type="nucleotide sequence ID" value="XM_022489361.1"/>
</dbReference>
<dbReference type="AlphaFoldDB" id="A0A8B8EYJ4"/>
<feature type="region of interest" description="Disordered" evidence="1">
    <location>
        <begin position="185"/>
        <end position="318"/>
    </location>
</feature>
<name>A0A8B8EYJ4_CRAVI</name>
<reference evidence="4" key="1">
    <citation type="submission" date="2025-08" db="UniProtKB">
        <authorList>
            <consortium name="RefSeq"/>
        </authorList>
    </citation>
    <scope>IDENTIFICATION</scope>
    <source>
        <tissue evidence="4">Whole sample</tissue>
    </source>
</reference>